<gene>
    <name evidence="1" type="ORF">L9059_20430</name>
</gene>
<evidence type="ECO:0000313" key="1">
    <source>
        <dbReference type="EMBL" id="MCK1792505.1"/>
    </source>
</evidence>
<dbReference type="Proteomes" id="UP001299876">
    <property type="component" value="Unassembled WGS sequence"/>
</dbReference>
<sequence length="613" mass="68454">MDVRLPLTSAGICLALLLSACSPSDEKGQVSLEEKTAQLEKSLDAIEDPKLKDAVAELGGSLLLLERAQLKLDSKPVETEYGNDALAVLKHYPTPQALVDTYINGLFVLHKDSSSDYLTDLQPVFPFSFNIPDAFVFPHGVEWLSVTLSNKRVIPFQPEWSETDPGIQLSPSSSNLTNPDDLTVTYPFIDGLAVDNKHQPQPASLQGKMEVIVPRRLYSFDLTKKDVGQTRSNDNLSVKLLKLENNYAEIEFSNSATVAPEVADTPLNPLIVQAKDSTGQFLLRSGSINETAAQIAFYQKQLALMQQQKTWSEAFEKQLDADQRAFEKQQTRHYSKVYFNGPINTLEVSVLDFSTATVTRKDLDLPVRRFDPHTTKKTIQPLELPVVVYDDQAANWLKGATLGEEQLKKSVSIRQSVDDPSAAQIEFDHRRSFNDELLGSSFNPGESPVSFFTEDANGKRDEPIELPPEAFQVDPLRGTITYDLNLFPETPAYAVGSIPLFLASIEKKTLDAHQLPKGLELKGNTLLVDLKEFAEQDWRFYAKDDSGNYLKEILSVSHDASPEGPALTGVHYFYGRPTRLETYQRIDLTTVQYGFEVKLDKADTSSLDQKRDQ</sequence>
<evidence type="ECO:0000313" key="2">
    <source>
        <dbReference type="Proteomes" id="UP001299876"/>
    </source>
</evidence>
<accession>A0ABT0F3E9</accession>
<comment type="caution">
    <text evidence="1">The sequence shown here is derived from an EMBL/GenBank/DDBJ whole genome shotgun (WGS) entry which is preliminary data.</text>
</comment>
<evidence type="ECO:0008006" key="3">
    <source>
        <dbReference type="Google" id="ProtNLM"/>
    </source>
</evidence>
<dbReference type="PROSITE" id="PS51257">
    <property type="entry name" value="PROKAR_LIPOPROTEIN"/>
    <property type="match status" value="1"/>
</dbReference>
<keyword evidence="2" id="KW-1185">Reference proteome</keyword>
<protein>
    <recommendedName>
        <fullName evidence="3">Lipoprotein</fullName>
    </recommendedName>
</protein>
<dbReference type="RefSeq" id="WP_247292738.1">
    <property type="nucleotide sequence ID" value="NZ_JAKNRW010000020.1"/>
</dbReference>
<dbReference type="EMBL" id="JAKNRW010000020">
    <property type="protein sequence ID" value="MCK1792505.1"/>
    <property type="molecule type" value="Genomic_DNA"/>
</dbReference>
<organism evidence="1 2">
    <name type="scientific">Pseudomonas violetae</name>
    <dbReference type="NCBI Taxonomy" id="2915813"/>
    <lineage>
        <taxon>Bacteria</taxon>
        <taxon>Pseudomonadati</taxon>
        <taxon>Pseudomonadota</taxon>
        <taxon>Gammaproteobacteria</taxon>
        <taxon>Pseudomonadales</taxon>
        <taxon>Pseudomonadaceae</taxon>
        <taxon>Pseudomonas</taxon>
    </lineage>
</organism>
<proteinExistence type="predicted"/>
<name>A0ABT0F3E9_9PSED</name>
<reference evidence="1 2" key="1">
    <citation type="submission" date="2022-02" db="EMBL/GenBank/DDBJ databases">
        <title>Comparative genomics of the first Antarctic Pseudomonas spp. capable of biotransforming 2,4,6-Trinitrotoluene.</title>
        <authorList>
            <person name="Cabrera M.A."/>
            <person name="Marquez S.L."/>
            <person name="Perez-Donoso J.M."/>
        </authorList>
    </citation>
    <scope>NUCLEOTIDE SEQUENCE [LARGE SCALE GENOMIC DNA]</scope>
    <source>
        <strain evidence="1 2">TNT19</strain>
    </source>
</reference>